<dbReference type="Proteomes" id="UP001295794">
    <property type="component" value="Unassembled WGS sequence"/>
</dbReference>
<reference evidence="1" key="1">
    <citation type="submission" date="2023-11" db="EMBL/GenBank/DDBJ databases">
        <authorList>
            <person name="De Vega J J."/>
            <person name="De Vega J J."/>
        </authorList>
    </citation>
    <scope>NUCLEOTIDE SEQUENCE</scope>
</reference>
<evidence type="ECO:0000313" key="2">
    <source>
        <dbReference type="Proteomes" id="UP001295794"/>
    </source>
</evidence>
<proteinExistence type="predicted"/>
<accession>A0AAD2Q7I7</accession>
<keyword evidence="2" id="KW-1185">Reference proteome</keyword>
<dbReference type="EMBL" id="CAVNYO010000481">
    <property type="protein sequence ID" value="CAK5284933.1"/>
    <property type="molecule type" value="Genomic_DNA"/>
</dbReference>
<organism evidence="1 2">
    <name type="scientific">Mycena citricolor</name>
    <dbReference type="NCBI Taxonomy" id="2018698"/>
    <lineage>
        <taxon>Eukaryota</taxon>
        <taxon>Fungi</taxon>
        <taxon>Dikarya</taxon>
        <taxon>Basidiomycota</taxon>
        <taxon>Agaricomycotina</taxon>
        <taxon>Agaricomycetes</taxon>
        <taxon>Agaricomycetidae</taxon>
        <taxon>Agaricales</taxon>
        <taxon>Marasmiineae</taxon>
        <taxon>Mycenaceae</taxon>
        <taxon>Mycena</taxon>
    </lineage>
</organism>
<comment type="caution">
    <text evidence="1">The sequence shown here is derived from an EMBL/GenBank/DDBJ whole genome shotgun (WGS) entry which is preliminary data.</text>
</comment>
<gene>
    <name evidence="1" type="ORF">MYCIT1_LOCUS38477</name>
</gene>
<name>A0AAD2Q7I7_9AGAR</name>
<sequence>MNSALHGKVKETVPGLPHYAKGRFLQTRTSWPVNVIDAGMGGQGTLIDSADGGKSLIGQRWGDTNTHASAVHWASRCAPMVQILSMAWSRGHPDPIQKMLQQHRQTTPCAEQFAAEITKFLPQWREVQERAAFLEACKELTQPGAFRALAAHFGTREERDAAIFACGNPAVTRKYRESLASSPAFDPVSPAEYQERFVDFTDEELEISCKKVAEDINNYC</sequence>
<protein>
    <submittedName>
        <fullName evidence="1">Uncharacterized protein</fullName>
    </submittedName>
</protein>
<dbReference type="AlphaFoldDB" id="A0AAD2Q7I7"/>
<evidence type="ECO:0000313" key="1">
    <source>
        <dbReference type="EMBL" id="CAK5284933.1"/>
    </source>
</evidence>